<feature type="region of interest" description="Disordered" evidence="8">
    <location>
        <begin position="307"/>
        <end position="326"/>
    </location>
</feature>
<evidence type="ECO:0000256" key="6">
    <source>
        <dbReference type="RuleBase" id="RU000394"/>
    </source>
</evidence>
<evidence type="ECO:0000256" key="5">
    <source>
        <dbReference type="PROSITE-ProRule" id="PRU00283"/>
    </source>
</evidence>
<dbReference type="PROSITE" id="PS50067">
    <property type="entry name" value="KINESIN_MOTOR_2"/>
    <property type="match status" value="1"/>
</dbReference>
<gene>
    <name evidence="10" type="ORF">EB796_008831</name>
</gene>
<proteinExistence type="inferred from homology"/>
<name>A0A7J7K3Q1_BUGNE</name>
<dbReference type="Gene3D" id="3.40.850.10">
    <property type="entry name" value="Kinesin motor domain"/>
    <property type="match status" value="1"/>
</dbReference>
<keyword evidence="6" id="KW-0493">Microtubule</keyword>
<dbReference type="EMBL" id="VXIV02001471">
    <property type="protein sequence ID" value="KAF6032857.1"/>
    <property type="molecule type" value="Genomic_DNA"/>
</dbReference>
<dbReference type="InterPro" id="IPR027417">
    <property type="entry name" value="P-loop_NTPase"/>
</dbReference>
<dbReference type="OrthoDB" id="3176171at2759"/>
<dbReference type="PRINTS" id="PR00380">
    <property type="entry name" value="KINESINHEAVY"/>
</dbReference>
<feature type="coiled-coil region" evidence="7">
    <location>
        <begin position="227"/>
        <end position="307"/>
    </location>
</feature>
<dbReference type="PANTHER" id="PTHR47117">
    <property type="entry name" value="STAR-RELATED LIPID TRANSFER PROTEIN 9"/>
    <property type="match status" value="1"/>
</dbReference>
<sequence length="463" mass="50640">MAAKLMPMDIMVQILVIQMGRSSVTRLACLVQSQGWYEIRENPATGFYAQGLTMFPVASYAAIESKMEEGTQNRTVAATQMNATSSRAHTIVAITFIQKYKNAAGAETAKKSVVNLVDLAGSERAANTGATGDRLKEGAAINLSLSSLGNCIAALADNSNGKKVRVPFRDSVLTKLLKNALGGNSKTVMIAAISPADINYEESLSTLRYADRAKQIKTVAVVNEDPTEKLIRELQEENDRLKEMLESGGVEIPEGNGEHGIEKQEGMSKADVDALKKELEEEYAEALEENKRKMAEMQKNYDEMLKEAEESDAPKAAVKASDDEKKKSQNYLTNLNMDPALSGYIKHFLEGDKTIGNKRGETSSICLPGPSILEKHALITGETGSWTLEKSSEAARLLVNGEPVQEPTKLNHLDRIMFGTTQLYVFVDHTKYKPEDLPEYADAMEEIAKSAGFDTNDEEKSPG</sequence>
<dbReference type="SUPFAM" id="SSF49879">
    <property type="entry name" value="SMAD/FHA domain"/>
    <property type="match status" value="1"/>
</dbReference>
<dbReference type="GO" id="GO:0007018">
    <property type="term" value="P:microtubule-based movement"/>
    <property type="evidence" value="ECO:0007669"/>
    <property type="project" value="InterPro"/>
</dbReference>
<dbReference type="FunFam" id="2.60.200.20:FF:000034">
    <property type="entry name" value="kinesin-like protein KIF28P"/>
    <property type="match status" value="1"/>
</dbReference>
<dbReference type="InterPro" id="IPR001752">
    <property type="entry name" value="Kinesin_motor_dom"/>
</dbReference>
<dbReference type="Proteomes" id="UP000593567">
    <property type="component" value="Unassembled WGS sequence"/>
</dbReference>
<evidence type="ECO:0000256" key="4">
    <source>
        <dbReference type="ARBA" id="ARBA00023175"/>
    </source>
</evidence>
<dbReference type="InterPro" id="IPR008984">
    <property type="entry name" value="SMAD_FHA_dom_sf"/>
</dbReference>
<evidence type="ECO:0000256" key="2">
    <source>
        <dbReference type="ARBA" id="ARBA00022840"/>
    </source>
</evidence>
<keyword evidence="2 6" id="KW-0067">ATP-binding</keyword>
<dbReference type="Gene3D" id="2.60.200.20">
    <property type="match status" value="1"/>
</dbReference>
<dbReference type="SUPFAM" id="SSF52540">
    <property type="entry name" value="P-loop containing nucleoside triphosphate hydrolases"/>
    <property type="match status" value="1"/>
</dbReference>
<comment type="caution">
    <text evidence="5">Lacks conserved residue(s) required for the propagation of feature annotation.</text>
</comment>
<feature type="domain" description="Kinesin motor" evidence="9">
    <location>
        <begin position="1"/>
        <end position="216"/>
    </location>
</feature>
<organism evidence="10 11">
    <name type="scientific">Bugula neritina</name>
    <name type="common">Brown bryozoan</name>
    <name type="synonym">Sertularia neritina</name>
    <dbReference type="NCBI Taxonomy" id="10212"/>
    <lineage>
        <taxon>Eukaryota</taxon>
        <taxon>Metazoa</taxon>
        <taxon>Spiralia</taxon>
        <taxon>Lophotrochozoa</taxon>
        <taxon>Bryozoa</taxon>
        <taxon>Gymnolaemata</taxon>
        <taxon>Cheilostomatida</taxon>
        <taxon>Flustrina</taxon>
        <taxon>Buguloidea</taxon>
        <taxon>Bugulidae</taxon>
        <taxon>Bugula</taxon>
    </lineage>
</organism>
<dbReference type="PROSITE" id="PS00411">
    <property type="entry name" value="KINESIN_MOTOR_1"/>
    <property type="match status" value="1"/>
</dbReference>
<protein>
    <recommendedName>
        <fullName evidence="6">Kinesin-like protein</fullName>
    </recommendedName>
</protein>
<dbReference type="InterPro" id="IPR000253">
    <property type="entry name" value="FHA_dom"/>
</dbReference>
<comment type="similarity">
    <text evidence="5 6">Belongs to the TRAFAC class myosin-kinesin ATPase superfamily. Kinesin family.</text>
</comment>
<evidence type="ECO:0000256" key="1">
    <source>
        <dbReference type="ARBA" id="ARBA00022741"/>
    </source>
</evidence>
<dbReference type="GO" id="GO:0008017">
    <property type="term" value="F:microtubule binding"/>
    <property type="evidence" value="ECO:0007669"/>
    <property type="project" value="InterPro"/>
</dbReference>
<evidence type="ECO:0000313" key="11">
    <source>
        <dbReference type="Proteomes" id="UP000593567"/>
    </source>
</evidence>
<reference evidence="10" key="1">
    <citation type="submission" date="2020-06" db="EMBL/GenBank/DDBJ databases">
        <title>Draft genome of Bugula neritina, a colonial animal packing powerful symbionts and potential medicines.</title>
        <authorList>
            <person name="Rayko M."/>
        </authorList>
    </citation>
    <scope>NUCLEOTIDE SEQUENCE [LARGE SCALE GENOMIC DNA]</scope>
    <source>
        <strain evidence="10">Kwan_BN1</strain>
    </source>
</reference>
<keyword evidence="3 7" id="KW-0175">Coiled coil</keyword>
<evidence type="ECO:0000256" key="7">
    <source>
        <dbReference type="SAM" id="Coils"/>
    </source>
</evidence>
<dbReference type="GO" id="GO:0003777">
    <property type="term" value="F:microtubule motor activity"/>
    <property type="evidence" value="ECO:0007669"/>
    <property type="project" value="InterPro"/>
</dbReference>
<dbReference type="SMART" id="SM00129">
    <property type="entry name" value="KISc"/>
    <property type="match status" value="1"/>
</dbReference>
<dbReference type="InterPro" id="IPR019821">
    <property type="entry name" value="Kinesin_motor_CS"/>
</dbReference>
<dbReference type="AlphaFoldDB" id="A0A7J7K3Q1"/>
<keyword evidence="4 6" id="KW-0505">Motor protein</keyword>
<comment type="caution">
    <text evidence="10">The sequence shown here is derived from an EMBL/GenBank/DDBJ whole genome shotgun (WGS) entry which is preliminary data.</text>
</comment>
<dbReference type="InterPro" id="IPR036961">
    <property type="entry name" value="Kinesin_motor_dom_sf"/>
</dbReference>
<keyword evidence="1 6" id="KW-0547">Nucleotide-binding</keyword>
<dbReference type="GO" id="GO:0005874">
    <property type="term" value="C:microtubule"/>
    <property type="evidence" value="ECO:0007669"/>
    <property type="project" value="UniProtKB-KW"/>
</dbReference>
<dbReference type="Pfam" id="PF00225">
    <property type="entry name" value="Kinesin"/>
    <property type="match status" value="1"/>
</dbReference>
<dbReference type="GO" id="GO:0005524">
    <property type="term" value="F:ATP binding"/>
    <property type="evidence" value="ECO:0007669"/>
    <property type="project" value="UniProtKB-KW"/>
</dbReference>
<evidence type="ECO:0000256" key="3">
    <source>
        <dbReference type="ARBA" id="ARBA00023054"/>
    </source>
</evidence>
<evidence type="ECO:0000313" key="10">
    <source>
        <dbReference type="EMBL" id="KAF6032857.1"/>
    </source>
</evidence>
<dbReference type="Pfam" id="PF00498">
    <property type="entry name" value="FHA"/>
    <property type="match status" value="1"/>
</dbReference>
<evidence type="ECO:0000256" key="8">
    <source>
        <dbReference type="SAM" id="MobiDB-lite"/>
    </source>
</evidence>
<keyword evidence="11" id="KW-1185">Reference proteome</keyword>
<accession>A0A7J7K3Q1</accession>
<evidence type="ECO:0000259" key="9">
    <source>
        <dbReference type="PROSITE" id="PS50067"/>
    </source>
</evidence>